<dbReference type="Proteomes" id="UP000522081">
    <property type="component" value="Unassembled WGS sequence"/>
</dbReference>
<name>A0A7Y9XYM8_9SPHN</name>
<accession>A0A7Y9XYM8</accession>
<dbReference type="RefSeq" id="WP_179408821.1">
    <property type="nucleotide sequence ID" value="NZ_BMGF01000013.1"/>
</dbReference>
<evidence type="ECO:0000313" key="2">
    <source>
        <dbReference type="Proteomes" id="UP000522081"/>
    </source>
</evidence>
<organism evidence="1 2">
    <name type="scientific">Novosphingobium marinum</name>
    <dbReference type="NCBI Taxonomy" id="1514948"/>
    <lineage>
        <taxon>Bacteria</taxon>
        <taxon>Pseudomonadati</taxon>
        <taxon>Pseudomonadota</taxon>
        <taxon>Alphaproteobacteria</taxon>
        <taxon>Sphingomonadales</taxon>
        <taxon>Sphingomonadaceae</taxon>
        <taxon>Novosphingobium</taxon>
    </lineage>
</organism>
<proteinExistence type="predicted"/>
<sequence length="81" mass="9146">MERLENAFNLYECGRISLERFEGLVLAEQQALARAQSMHHAIMDDCQTSVAQEVDQALAAVNWCLTWVTGQADHSEQQPLQ</sequence>
<comment type="caution">
    <text evidence="1">The sequence shown here is derived from an EMBL/GenBank/DDBJ whole genome shotgun (WGS) entry which is preliminary data.</text>
</comment>
<gene>
    <name evidence="1" type="ORF">FHS75_003410</name>
</gene>
<keyword evidence="2" id="KW-1185">Reference proteome</keyword>
<evidence type="ECO:0000313" key="1">
    <source>
        <dbReference type="EMBL" id="NYH97049.1"/>
    </source>
</evidence>
<protein>
    <submittedName>
        <fullName evidence="1">Uncharacterized protein</fullName>
    </submittedName>
</protein>
<reference evidence="1 2" key="1">
    <citation type="submission" date="2020-07" db="EMBL/GenBank/DDBJ databases">
        <title>Genomic Encyclopedia of Type Strains, Phase IV (KMG-IV): sequencing the most valuable type-strain genomes for metagenomic binning, comparative biology and taxonomic classification.</title>
        <authorList>
            <person name="Goeker M."/>
        </authorList>
    </citation>
    <scope>NUCLEOTIDE SEQUENCE [LARGE SCALE GENOMIC DNA]</scope>
    <source>
        <strain evidence="1 2">DSM 29043</strain>
    </source>
</reference>
<dbReference type="EMBL" id="JACBZF010000011">
    <property type="protein sequence ID" value="NYH97049.1"/>
    <property type="molecule type" value="Genomic_DNA"/>
</dbReference>
<dbReference type="AlphaFoldDB" id="A0A7Y9XYM8"/>